<gene>
    <name evidence="1" type="ORF">IR213_10130</name>
</gene>
<comment type="caution">
    <text evidence="1">The sequence shown here is derived from an EMBL/GenBank/DDBJ whole genome shotgun (WGS) entry which is preliminary data.</text>
</comment>
<proteinExistence type="predicted"/>
<name>A0A930XW97_9FLAO</name>
<dbReference type="EMBL" id="JADHEC010000020">
    <property type="protein sequence ID" value="MBF2708947.1"/>
    <property type="molecule type" value="Genomic_DNA"/>
</dbReference>
<dbReference type="AlphaFoldDB" id="A0A930XW97"/>
<dbReference type="RefSeq" id="WP_194312200.1">
    <property type="nucleotide sequence ID" value="NZ_JADHEC010000020.1"/>
</dbReference>
<sequence length="67" mass="7785">MDKSNKKSNENWNTSALNALATKYSFTSRYIKQCITGERTPIFADRIKAEYIELKKNLDNLLNNDKL</sequence>
<keyword evidence="2" id="KW-1185">Reference proteome</keyword>
<accession>A0A930XW97</accession>
<reference evidence="1" key="1">
    <citation type="submission" date="2020-11" db="EMBL/GenBank/DDBJ databases">
        <title>Genome of Flavobacterium soyangense.</title>
        <authorList>
            <person name="Liu Q."/>
            <person name="Xin Y.-H."/>
        </authorList>
    </citation>
    <scope>NUCLEOTIDE SEQUENCE</scope>
    <source>
        <strain evidence="1">CGMCC 1.13493</strain>
    </source>
</reference>
<evidence type="ECO:0000313" key="2">
    <source>
        <dbReference type="Proteomes" id="UP000646211"/>
    </source>
</evidence>
<evidence type="ECO:0000313" key="1">
    <source>
        <dbReference type="EMBL" id="MBF2708947.1"/>
    </source>
</evidence>
<dbReference type="Proteomes" id="UP000646211">
    <property type="component" value="Unassembled WGS sequence"/>
</dbReference>
<organism evidence="1 2">
    <name type="scientific">Flavobacterium soyangense</name>
    <dbReference type="NCBI Taxonomy" id="2023265"/>
    <lineage>
        <taxon>Bacteria</taxon>
        <taxon>Pseudomonadati</taxon>
        <taxon>Bacteroidota</taxon>
        <taxon>Flavobacteriia</taxon>
        <taxon>Flavobacteriales</taxon>
        <taxon>Flavobacteriaceae</taxon>
        <taxon>Flavobacterium</taxon>
    </lineage>
</organism>
<protein>
    <submittedName>
        <fullName evidence="1">Uncharacterized protein</fullName>
    </submittedName>
</protein>